<feature type="domain" description="Uroporphyrinogen decarboxylase (URO-D)" evidence="1">
    <location>
        <begin position="229"/>
        <end position="367"/>
    </location>
</feature>
<gene>
    <name evidence="2" type="ORF">SAMN02745691_02119</name>
</gene>
<dbReference type="GO" id="GO:0004853">
    <property type="term" value="F:uroporphyrinogen decarboxylase activity"/>
    <property type="evidence" value="ECO:0007669"/>
    <property type="project" value="InterPro"/>
</dbReference>
<dbReference type="InterPro" id="IPR052024">
    <property type="entry name" value="Methanogen_methyltrans"/>
</dbReference>
<dbReference type="PANTHER" id="PTHR47099">
    <property type="entry name" value="METHYLCOBAMIDE:COM METHYLTRANSFERASE MTBA"/>
    <property type="match status" value="1"/>
</dbReference>
<evidence type="ECO:0000259" key="1">
    <source>
        <dbReference type="Pfam" id="PF01208"/>
    </source>
</evidence>
<keyword evidence="3" id="KW-1185">Reference proteome</keyword>
<dbReference type="InterPro" id="IPR000257">
    <property type="entry name" value="Uroporphyrinogen_deCOase"/>
</dbReference>
<dbReference type="Gene3D" id="3.20.20.210">
    <property type="match status" value="1"/>
</dbReference>
<protein>
    <submittedName>
        <fullName evidence="2">Uroporphyrinogen decarboxylase (URO-D)</fullName>
    </submittedName>
</protein>
<name>A0A1M6K4B9_9FIRM</name>
<evidence type="ECO:0000313" key="3">
    <source>
        <dbReference type="Proteomes" id="UP000184342"/>
    </source>
</evidence>
<dbReference type="PANTHER" id="PTHR47099:SF1">
    <property type="entry name" value="METHYLCOBAMIDE:COM METHYLTRANSFERASE MTBA"/>
    <property type="match status" value="1"/>
</dbReference>
<dbReference type="Proteomes" id="UP000184342">
    <property type="component" value="Unassembled WGS sequence"/>
</dbReference>
<dbReference type="STRING" id="1122934.SAMN02745691_02119"/>
<dbReference type="OrthoDB" id="1914371at2"/>
<accession>A0A1M6K4B9</accession>
<reference evidence="2 3" key="1">
    <citation type="submission" date="2016-11" db="EMBL/GenBank/DDBJ databases">
        <authorList>
            <person name="Jaros S."/>
            <person name="Januszkiewicz K."/>
            <person name="Wedrychowicz H."/>
        </authorList>
    </citation>
    <scope>NUCLEOTIDE SEQUENCE [LARGE SCALE GENOMIC DNA]</scope>
    <source>
        <strain evidence="2 3">DSM 15970</strain>
    </source>
</reference>
<dbReference type="RefSeq" id="WP_073994381.1">
    <property type="nucleotide sequence ID" value="NZ_FQYT01000025.1"/>
</dbReference>
<dbReference type="Pfam" id="PF01208">
    <property type="entry name" value="URO-D"/>
    <property type="match status" value="1"/>
</dbReference>
<proteinExistence type="predicted"/>
<sequence length="371" mass="42315">MSLYEERLNRVKAAVALEPVDKIPFLSSGPAAYAAFANVPLGEYLADMKLNCDVNLKLCQEFEVDGTQAPIFSPEVFPMMWFSQPLIPGKDLGPNELWQIHEIEAMEQEDYDLIIEQGFAKWQADFLMKHFDDPMKKSAPYFQYYPEALRRFKEAGIPSFVDAIFESPFEALSGARSLLTFLMDDLMEIPEKLEEVFALVHAHNMAGYRAMLESPETRPLGVWIGGWRGTPSMLSKEMFEKFSWKYMKEMAELCIEYGTIPIFHLDSDWTLGLEYFKDIEPKKAILALDGKTDIFKAKEFLDGHMCIMGDVPAEMLAFGTAEETYDYCMKLIKEIGPTGYIMCSGCDIPFNAKYENTIMMKKAVDDYAKGK</sequence>
<dbReference type="AlphaFoldDB" id="A0A1M6K4B9"/>
<evidence type="ECO:0000313" key="2">
    <source>
        <dbReference type="EMBL" id="SHJ53788.1"/>
    </source>
</evidence>
<dbReference type="InterPro" id="IPR038071">
    <property type="entry name" value="UROD/MetE-like_sf"/>
</dbReference>
<dbReference type="SUPFAM" id="SSF51726">
    <property type="entry name" value="UROD/MetE-like"/>
    <property type="match status" value="1"/>
</dbReference>
<organism evidence="2 3">
    <name type="scientific">Parasporobacterium paucivorans DSM 15970</name>
    <dbReference type="NCBI Taxonomy" id="1122934"/>
    <lineage>
        <taxon>Bacteria</taxon>
        <taxon>Bacillati</taxon>
        <taxon>Bacillota</taxon>
        <taxon>Clostridia</taxon>
        <taxon>Lachnospirales</taxon>
        <taxon>Lachnospiraceae</taxon>
        <taxon>Parasporobacterium</taxon>
    </lineage>
</organism>
<dbReference type="GO" id="GO:0006779">
    <property type="term" value="P:porphyrin-containing compound biosynthetic process"/>
    <property type="evidence" value="ECO:0007669"/>
    <property type="project" value="InterPro"/>
</dbReference>
<dbReference type="EMBL" id="FQYT01000025">
    <property type="protein sequence ID" value="SHJ53788.1"/>
    <property type="molecule type" value="Genomic_DNA"/>
</dbReference>